<dbReference type="RefSeq" id="WP_188605867.1">
    <property type="nucleotide sequence ID" value="NZ_BMIC01000002.1"/>
</dbReference>
<dbReference type="EMBL" id="BMIC01000002">
    <property type="protein sequence ID" value="GFZ85790.1"/>
    <property type="molecule type" value="Genomic_DNA"/>
</dbReference>
<dbReference type="AlphaFoldDB" id="A0A8J2TSW8"/>
<comment type="caution">
    <text evidence="1">The sequence shown here is derived from an EMBL/GenBank/DDBJ whole genome shotgun (WGS) entry which is preliminary data.</text>
</comment>
<accession>A0A8J2TSW8</accession>
<organism evidence="1 2">
    <name type="scientific">Aquaticitalea lipolytica</name>
    <dbReference type="NCBI Taxonomy" id="1247562"/>
    <lineage>
        <taxon>Bacteria</taxon>
        <taxon>Pseudomonadati</taxon>
        <taxon>Bacteroidota</taxon>
        <taxon>Flavobacteriia</taxon>
        <taxon>Flavobacteriales</taxon>
        <taxon>Flavobacteriaceae</taxon>
        <taxon>Aquaticitalea</taxon>
    </lineage>
</organism>
<dbReference type="Proteomes" id="UP000598120">
    <property type="component" value="Unassembled WGS sequence"/>
</dbReference>
<evidence type="ECO:0008006" key="3">
    <source>
        <dbReference type="Google" id="ProtNLM"/>
    </source>
</evidence>
<evidence type="ECO:0000313" key="2">
    <source>
        <dbReference type="Proteomes" id="UP000598120"/>
    </source>
</evidence>
<name>A0A8J2TSW8_9FLAO</name>
<proteinExistence type="predicted"/>
<protein>
    <recommendedName>
        <fullName evidence="3">STAS/SEC14 domain-containing protein</fullName>
    </recommendedName>
</protein>
<evidence type="ECO:0000313" key="1">
    <source>
        <dbReference type="EMBL" id="GFZ85790.1"/>
    </source>
</evidence>
<reference evidence="1 2" key="1">
    <citation type="journal article" date="2014" name="Int. J. Syst. Evol. Microbiol.">
        <title>Complete genome sequence of Corynebacterium casei LMG S-19264T (=DSM 44701T), isolated from a smear-ripened cheese.</title>
        <authorList>
            <consortium name="US DOE Joint Genome Institute (JGI-PGF)"/>
            <person name="Walter F."/>
            <person name="Albersmeier A."/>
            <person name="Kalinowski J."/>
            <person name="Ruckert C."/>
        </authorList>
    </citation>
    <scope>NUCLEOTIDE SEQUENCE [LARGE SCALE GENOMIC DNA]</scope>
    <source>
        <strain evidence="1 2">CGMCC 1.15295</strain>
    </source>
</reference>
<sequence length="140" mass="16672">MKVIESKIADLVIKKNKTELGFIYFFEDVLVVEFNEGVHIDYQASREHIDLILDFYKDKSFGYICNRIDKFSVYPLDFSKFNKALNNLTAFCIVCYSEFDRINTEIESMFCVDKPYKAFDTIEDAYYWIKDYSNNRSIKH</sequence>
<keyword evidence="2" id="KW-1185">Reference proteome</keyword>
<gene>
    <name evidence="1" type="ORF">GCM10011531_16330</name>
</gene>